<reference evidence="2" key="1">
    <citation type="submission" date="2021-09" db="EMBL/GenBank/DDBJ databases">
        <authorList>
            <consortium name="AG Swart"/>
            <person name="Singh M."/>
            <person name="Singh A."/>
            <person name="Seah K."/>
            <person name="Emmerich C."/>
        </authorList>
    </citation>
    <scope>NUCLEOTIDE SEQUENCE</scope>
    <source>
        <strain evidence="2">ATCC30299</strain>
    </source>
</reference>
<dbReference type="EMBL" id="CAJZBQ010000014">
    <property type="protein sequence ID" value="CAG9315891.1"/>
    <property type="molecule type" value="Genomic_DNA"/>
</dbReference>
<feature type="coiled-coil region" evidence="1">
    <location>
        <begin position="396"/>
        <end position="423"/>
    </location>
</feature>
<protein>
    <submittedName>
        <fullName evidence="2">Uncharacterized protein</fullName>
    </submittedName>
</protein>
<feature type="coiled-coil region" evidence="1">
    <location>
        <begin position="4"/>
        <end position="38"/>
    </location>
</feature>
<feature type="coiled-coil region" evidence="1">
    <location>
        <begin position="294"/>
        <end position="321"/>
    </location>
</feature>
<gene>
    <name evidence="2" type="ORF">BSTOLATCC_MIC14635</name>
</gene>
<feature type="coiled-coil region" evidence="1">
    <location>
        <begin position="492"/>
        <end position="610"/>
    </location>
</feature>
<sequence>MGCCSSNNEQVRTLEKEIANLKSEKKDLNEKLNTTNSTTIIHENEPSSDVVQLISSEQNEVSQVLHILINYLGNAGQMIHEIGVNSKIKDLEKQQGVEKIKKYMTVRKEETSLELRLCENVKQAAERLEQLDSEKRADINSKINELESLIPESSNSKPFLDAIKKKSDEYGGKKDLNIVNVATRLLNTLHLEHEIVVLKNNLPKNYDEVEGEAVKNLKQIQEELLQALNESYLNLKKISLDHGSPDDNAKINSMKNLTEPEFFSDSILSVANSLSNGFKNLISIEKEKTRILQANTVDNEINQIDEKMSKYLEQSNSAKEKTLSSLQRHLGGAEKVDVQKITDLSKLFSSAKGNIHSSLLGALGTLNQKSLLKTTRSLRSKIETIISHSEQQDKALFNLAEQVAGVQNHLDDLEIQLDEFLKQEMRELTRTVSANDQESRDLLDKLKPVIFERNSQAETAMNIVDHLGVIFNKFKGSHKIEQTREKIREYNKDEINRVKSEMQEKINQLEDRKSQLETENERIEAQIKILQASIQADAEIVNNLSQSSSSKEMEMSNLKNQVTSLTEEISNLKEELDKAQDEISDMRKENRTLKKSIREKENEIRELNEKVGAA</sequence>
<accession>A0AAU9IQ88</accession>
<evidence type="ECO:0000313" key="3">
    <source>
        <dbReference type="Proteomes" id="UP001162131"/>
    </source>
</evidence>
<dbReference type="AlphaFoldDB" id="A0AAU9IQ88"/>
<keyword evidence="1" id="KW-0175">Coiled coil</keyword>
<evidence type="ECO:0000313" key="2">
    <source>
        <dbReference type="EMBL" id="CAG9315891.1"/>
    </source>
</evidence>
<evidence type="ECO:0000256" key="1">
    <source>
        <dbReference type="SAM" id="Coils"/>
    </source>
</evidence>
<comment type="caution">
    <text evidence="2">The sequence shown here is derived from an EMBL/GenBank/DDBJ whole genome shotgun (WGS) entry which is preliminary data.</text>
</comment>
<keyword evidence="3" id="KW-1185">Reference proteome</keyword>
<dbReference type="Proteomes" id="UP001162131">
    <property type="component" value="Unassembled WGS sequence"/>
</dbReference>
<proteinExistence type="predicted"/>
<name>A0AAU9IQ88_9CILI</name>
<organism evidence="2 3">
    <name type="scientific">Blepharisma stoltei</name>
    <dbReference type="NCBI Taxonomy" id="1481888"/>
    <lineage>
        <taxon>Eukaryota</taxon>
        <taxon>Sar</taxon>
        <taxon>Alveolata</taxon>
        <taxon>Ciliophora</taxon>
        <taxon>Postciliodesmatophora</taxon>
        <taxon>Heterotrichea</taxon>
        <taxon>Heterotrichida</taxon>
        <taxon>Blepharismidae</taxon>
        <taxon>Blepharisma</taxon>
    </lineage>
</organism>
<dbReference type="Gene3D" id="1.10.287.1490">
    <property type="match status" value="1"/>
</dbReference>